<organism evidence="2 3">
    <name type="scientific">Frankia nepalensis</name>
    <dbReference type="NCBI Taxonomy" id="1836974"/>
    <lineage>
        <taxon>Bacteria</taxon>
        <taxon>Bacillati</taxon>
        <taxon>Actinomycetota</taxon>
        <taxon>Actinomycetes</taxon>
        <taxon>Frankiales</taxon>
        <taxon>Frankiaceae</taxon>
        <taxon>Frankia</taxon>
    </lineage>
</organism>
<proteinExistence type="predicted"/>
<dbReference type="PRINTS" id="PR00081">
    <property type="entry name" value="GDHRDH"/>
</dbReference>
<gene>
    <name evidence="2" type="ORF">I7412_14365</name>
</gene>
<dbReference type="Pfam" id="PF00106">
    <property type="entry name" value="adh_short"/>
    <property type="match status" value="1"/>
</dbReference>
<accession>A0A937RDL9</accession>
<dbReference type="PANTHER" id="PTHR43157:SF31">
    <property type="entry name" value="PHOSPHATIDYLINOSITOL-GLYCAN BIOSYNTHESIS CLASS F PROTEIN"/>
    <property type="match status" value="1"/>
</dbReference>
<sequence length="278" mass="29437">MAGQTVVVTGASAGIGAAAARQLAALGAQLVLVGRNVERTKAIAAETGALPVIADFARLADVRRAAGEIADACPRLDVLLNNAGGLFPGPTTTEDGNELTFQVNHLAPFLLTALLAPQLAEAPRARVVVTSSVTNAFARLDLADLHFTRRRYQSFAAYSASKLANILFARELARRSDPARLTATAVHPGVVVTSFGRDSWFVRTFYSWPLLAIGARLPPGGARPLVAATTRPDPEAVNGAYLHRYTSLRRGLVSGRATDDALARELWEYSATRVGLPG</sequence>
<evidence type="ECO:0000256" key="1">
    <source>
        <dbReference type="ARBA" id="ARBA00023002"/>
    </source>
</evidence>
<evidence type="ECO:0000313" key="2">
    <source>
        <dbReference type="EMBL" id="MBL7628312.1"/>
    </source>
</evidence>
<keyword evidence="3" id="KW-1185">Reference proteome</keyword>
<dbReference type="AlphaFoldDB" id="A0A937RDL9"/>
<evidence type="ECO:0000313" key="3">
    <source>
        <dbReference type="Proteomes" id="UP000604475"/>
    </source>
</evidence>
<reference evidence="2" key="1">
    <citation type="submission" date="2020-12" db="EMBL/GenBank/DDBJ databases">
        <title>Genomic characterization of non-nitrogen-fixing Frankia strains.</title>
        <authorList>
            <person name="Carlos-Shanley C."/>
            <person name="Guerra T."/>
            <person name="Hahn D."/>
        </authorList>
    </citation>
    <scope>NUCLEOTIDE SEQUENCE</scope>
    <source>
        <strain evidence="2">CN6</strain>
    </source>
</reference>
<keyword evidence="1" id="KW-0560">Oxidoreductase</keyword>
<dbReference type="EMBL" id="JAEACQ010000183">
    <property type="protein sequence ID" value="MBL7628312.1"/>
    <property type="molecule type" value="Genomic_DNA"/>
</dbReference>
<protein>
    <submittedName>
        <fullName evidence="2">SDR family NAD(P)-dependent oxidoreductase</fullName>
    </submittedName>
</protein>
<dbReference type="InterPro" id="IPR002347">
    <property type="entry name" value="SDR_fam"/>
</dbReference>
<dbReference type="Proteomes" id="UP000604475">
    <property type="component" value="Unassembled WGS sequence"/>
</dbReference>
<dbReference type="GO" id="GO:0016491">
    <property type="term" value="F:oxidoreductase activity"/>
    <property type="evidence" value="ECO:0007669"/>
    <property type="project" value="UniProtKB-KW"/>
</dbReference>
<dbReference type="Gene3D" id="3.40.50.720">
    <property type="entry name" value="NAD(P)-binding Rossmann-like Domain"/>
    <property type="match status" value="1"/>
</dbReference>
<dbReference type="SUPFAM" id="SSF51735">
    <property type="entry name" value="NAD(P)-binding Rossmann-fold domains"/>
    <property type="match status" value="1"/>
</dbReference>
<dbReference type="InterPro" id="IPR036291">
    <property type="entry name" value="NAD(P)-bd_dom_sf"/>
</dbReference>
<name>A0A937RDL9_9ACTN</name>
<comment type="caution">
    <text evidence="2">The sequence shown here is derived from an EMBL/GenBank/DDBJ whole genome shotgun (WGS) entry which is preliminary data.</text>
</comment>
<dbReference type="PANTHER" id="PTHR43157">
    <property type="entry name" value="PHOSPHATIDYLINOSITOL-GLYCAN BIOSYNTHESIS CLASS F PROTEIN-RELATED"/>
    <property type="match status" value="1"/>
</dbReference>